<reference evidence="7 8" key="1">
    <citation type="submission" date="2017-01" db="EMBL/GenBank/DDBJ databases">
        <title>Genome Sequencing of a Marine Spirillum, Oceanospirillum multiglobuliferum ATCC 33336, from Japan.</title>
        <authorList>
            <person name="Carney J.G."/>
            <person name="Trachtenberg A.M."/>
            <person name="Rheaume B.A."/>
            <person name="Linnane J.D."/>
            <person name="Pitts N.L."/>
            <person name="Mykles D.L."/>
            <person name="Maclea K.S."/>
        </authorList>
    </citation>
    <scope>NUCLEOTIDE SEQUENCE [LARGE SCALE GENOMIC DNA]</scope>
    <source>
        <strain evidence="7 8">ATCC 33336</strain>
    </source>
</reference>
<keyword evidence="5" id="KW-0963">Cytoplasm</keyword>
<comment type="caution">
    <text evidence="7">The sequence shown here is derived from an EMBL/GenBank/DDBJ whole genome shotgun (WGS) entry which is preliminary data.</text>
</comment>
<keyword evidence="2 5" id="KW-0489">Methyltransferase</keyword>
<dbReference type="Pfam" id="PF00588">
    <property type="entry name" value="SpoU_methylase"/>
    <property type="match status" value="1"/>
</dbReference>
<dbReference type="NCBIfam" id="TIGR00050">
    <property type="entry name" value="rRNA_methyl_1"/>
    <property type="match status" value="1"/>
</dbReference>
<comment type="catalytic activity">
    <reaction evidence="5">
        <text>uridine(32) in tRNA + S-adenosyl-L-methionine = 2'-O-methyluridine(32) in tRNA + S-adenosyl-L-homocysteine + H(+)</text>
        <dbReference type="Rhea" id="RHEA:42936"/>
        <dbReference type="Rhea" id="RHEA-COMP:10107"/>
        <dbReference type="Rhea" id="RHEA-COMP:10290"/>
        <dbReference type="ChEBI" id="CHEBI:15378"/>
        <dbReference type="ChEBI" id="CHEBI:57856"/>
        <dbReference type="ChEBI" id="CHEBI:59789"/>
        <dbReference type="ChEBI" id="CHEBI:65315"/>
        <dbReference type="ChEBI" id="CHEBI:74478"/>
        <dbReference type="EC" id="2.1.1.200"/>
    </reaction>
</comment>
<dbReference type="InterPro" id="IPR001537">
    <property type="entry name" value="SpoU_MeTrfase"/>
</dbReference>
<dbReference type="PANTHER" id="PTHR42786">
    <property type="entry name" value="TRNA/RRNA METHYLTRANSFERASE"/>
    <property type="match status" value="1"/>
</dbReference>
<comment type="catalytic activity">
    <reaction evidence="5">
        <text>cytidine(32) in tRNA + S-adenosyl-L-methionine = 2'-O-methylcytidine(32) in tRNA + S-adenosyl-L-homocysteine + H(+)</text>
        <dbReference type="Rhea" id="RHEA:42932"/>
        <dbReference type="Rhea" id="RHEA-COMP:10288"/>
        <dbReference type="Rhea" id="RHEA-COMP:10289"/>
        <dbReference type="ChEBI" id="CHEBI:15378"/>
        <dbReference type="ChEBI" id="CHEBI:57856"/>
        <dbReference type="ChEBI" id="CHEBI:59789"/>
        <dbReference type="ChEBI" id="CHEBI:74495"/>
        <dbReference type="ChEBI" id="CHEBI:82748"/>
        <dbReference type="EC" id="2.1.1.200"/>
    </reaction>
</comment>
<comment type="subcellular location">
    <subcellularLocation>
        <location evidence="5">Cytoplasm</location>
    </subcellularLocation>
</comment>
<evidence type="ECO:0000256" key="5">
    <source>
        <dbReference type="RuleBase" id="RU362024"/>
    </source>
</evidence>
<evidence type="ECO:0000313" key="8">
    <source>
        <dbReference type="Proteomes" id="UP000191418"/>
    </source>
</evidence>
<keyword evidence="3" id="KW-0808">Transferase</keyword>
<dbReference type="PANTHER" id="PTHR42786:SF2">
    <property type="entry name" value="TRNA (CYTIDINE_URIDINE-2'-O-)-METHYLTRANSFERASE TRMJ"/>
    <property type="match status" value="1"/>
</dbReference>
<dbReference type="InterPro" id="IPR029028">
    <property type="entry name" value="Alpha/beta_knot_MTases"/>
</dbReference>
<keyword evidence="8" id="KW-1185">Reference proteome</keyword>
<dbReference type="SUPFAM" id="SSF75217">
    <property type="entry name" value="alpha/beta knot"/>
    <property type="match status" value="1"/>
</dbReference>
<proteinExistence type="inferred from homology"/>
<dbReference type="Gene3D" id="3.40.1280.10">
    <property type="match status" value="1"/>
</dbReference>
<dbReference type="GO" id="GO:0003723">
    <property type="term" value="F:RNA binding"/>
    <property type="evidence" value="ECO:0007669"/>
    <property type="project" value="InterPro"/>
</dbReference>
<comment type="subunit">
    <text evidence="5">Homodimer.</text>
</comment>
<evidence type="ECO:0000313" key="7">
    <source>
        <dbReference type="EMBL" id="OPX56149.1"/>
    </source>
</evidence>
<gene>
    <name evidence="5" type="primary">trmJ</name>
    <name evidence="7" type="ORF">BTE48_05925</name>
</gene>
<keyword evidence="5" id="KW-0819">tRNA processing</keyword>
<dbReference type="OrthoDB" id="9806346at2"/>
<dbReference type="EMBL" id="MTSM01000005">
    <property type="protein sequence ID" value="OPX56149.1"/>
    <property type="molecule type" value="Genomic_DNA"/>
</dbReference>
<evidence type="ECO:0000259" key="6">
    <source>
        <dbReference type="Pfam" id="PF00588"/>
    </source>
</evidence>
<evidence type="ECO:0000256" key="2">
    <source>
        <dbReference type="ARBA" id="ARBA00022603"/>
    </source>
</evidence>
<feature type="domain" description="tRNA/rRNA methyltransferase SpoU type" evidence="6">
    <location>
        <begin position="5"/>
        <end position="154"/>
    </location>
</feature>
<dbReference type="GO" id="GO:0002128">
    <property type="term" value="P:tRNA nucleoside ribose methylation"/>
    <property type="evidence" value="ECO:0007669"/>
    <property type="project" value="TreeGrafter"/>
</dbReference>
<dbReference type="EC" id="2.1.1.200" evidence="5"/>
<name>A0A1V4T7I6_9GAMM</name>
<dbReference type="GO" id="GO:0005829">
    <property type="term" value="C:cytosol"/>
    <property type="evidence" value="ECO:0007669"/>
    <property type="project" value="TreeGrafter"/>
</dbReference>
<dbReference type="STRING" id="64969.SAMN02745127_00142"/>
<dbReference type="InterPro" id="IPR029026">
    <property type="entry name" value="tRNA_m1G_MTases_N"/>
</dbReference>
<comment type="function">
    <text evidence="5">Catalyzes the formation of 2'O-methylated cytidine (Cm32) or 2'O-methylated uridine (Um32) at position 32 in tRNA.</text>
</comment>
<dbReference type="GO" id="GO:0106339">
    <property type="term" value="F:tRNA (cytidine(32)-2'-O)-methyltransferase activity"/>
    <property type="evidence" value="ECO:0007669"/>
    <property type="project" value="RHEA"/>
</dbReference>
<dbReference type="FunFam" id="3.40.1280.10:FF:000006">
    <property type="entry name" value="Uncharacterized tRNA/rRNA methyltransferase HI_0380"/>
    <property type="match status" value="1"/>
</dbReference>
<accession>A0A1V4T7I6</accession>
<dbReference type="AlphaFoldDB" id="A0A1V4T7I6"/>
<evidence type="ECO:0000256" key="3">
    <source>
        <dbReference type="ARBA" id="ARBA00022679"/>
    </source>
</evidence>
<evidence type="ECO:0000256" key="1">
    <source>
        <dbReference type="ARBA" id="ARBA00007228"/>
    </source>
</evidence>
<sequence length="242" mass="26672">MLKRIRIVLVNTFHPGNIGSAARAMKVMGLTHLYLVAPQSFPDAEASAMAAGAEDILTQAIVVSTLEEAIGDCQHVVATSARPRSHQAPAMTPAECATFVSKQSEQDEIAIVFGRERSGLTSDEYALCNRHVFIPANPDYSILNMAAAVQIICYELYQRSLTEFYPVTQSEALPDAKEMSYFFDNMSVQLEQSGYFNGKPKAATLGKLRAYFQRNPPNISELGLLHGIMRRLTPQSKKVDKV</sequence>
<dbReference type="RefSeq" id="WP_159445554.1">
    <property type="nucleotide sequence ID" value="NZ_FUXG01000001.1"/>
</dbReference>
<organism evidence="7 8">
    <name type="scientific">Oceanospirillum multiglobuliferum</name>
    <dbReference type="NCBI Taxonomy" id="64969"/>
    <lineage>
        <taxon>Bacteria</taxon>
        <taxon>Pseudomonadati</taxon>
        <taxon>Pseudomonadota</taxon>
        <taxon>Gammaproteobacteria</taxon>
        <taxon>Oceanospirillales</taxon>
        <taxon>Oceanospirillaceae</taxon>
        <taxon>Oceanospirillum</taxon>
    </lineage>
</organism>
<dbReference type="InterPro" id="IPR004384">
    <property type="entry name" value="RNA_MeTrfase_TrmJ/LasT"/>
</dbReference>
<dbReference type="Proteomes" id="UP000191418">
    <property type="component" value="Unassembled WGS sequence"/>
</dbReference>
<dbReference type="PIRSF" id="PIRSF004808">
    <property type="entry name" value="LasT"/>
    <property type="match status" value="1"/>
</dbReference>
<dbReference type="CDD" id="cd18093">
    <property type="entry name" value="SpoU-like_TrmJ"/>
    <property type="match status" value="1"/>
</dbReference>
<protein>
    <recommendedName>
        <fullName evidence="5">tRNA (cytidine/uridine-2'-O-)-methyltransferase TrmJ</fullName>
        <ecNumber evidence="5">2.1.1.200</ecNumber>
    </recommendedName>
    <alternativeName>
        <fullName evidence="5">tRNA (cytidine(32)/uridine(32)-2'-O)-methyltransferase</fullName>
    </alternativeName>
    <alternativeName>
        <fullName evidence="5">tRNA Cm32/Um32 methyltransferase</fullName>
    </alternativeName>
</protein>
<evidence type="ECO:0000256" key="4">
    <source>
        <dbReference type="ARBA" id="ARBA00022691"/>
    </source>
</evidence>
<dbReference type="Gene3D" id="1.10.8.590">
    <property type="match status" value="1"/>
</dbReference>
<comment type="similarity">
    <text evidence="1">Belongs to the class IV-like SAM-binding methyltransferase superfamily. RNA methyltransferase TrmH family.</text>
</comment>
<keyword evidence="4 5" id="KW-0949">S-adenosyl-L-methionine</keyword>
<dbReference type="GO" id="GO:0160206">
    <property type="term" value="F:tRNA (cytidine(32)/uridine(32)-2'-O)-methyltransferase activity"/>
    <property type="evidence" value="ECO:0007669"/>
    <property type="project" value="UniProtKB-EC"/>
</dbReference>